<dbReference type="EMBL" id="JAPTYD010000081">
    <property type="protein sequence ID" value="MCZ0964262.1"/>
    <property type="molecule type" value="Genomic_DNA"/>
</dbReference>
<evidence type="ECO:0000313" key="2">
    <source>
        <dbReference type="Proteomes" id="UP001149822"/>
    </source>
</evidence>
<gene>
    <name evidence="1" type="ORF">OU682_22070</name>
</gene>
<proteinExistence type="predicted"/>
<keyword evidence="2" id="KW-1185">Reference proteome</keyword>
<dbReference type="RefSeq" id="WP_268944365.1">
    <property type="nucleotide sequence ID" value="NZ_JAPTYD010000081.1"/>
</dbReference>
<organism evidence="1 2">
    <name type="scientific">Paracoccus benzoatiresistens</name>
    <dbReference type="NCBI Taxonomy" id="2997341"/>
    <lineage>
        <taxon>Bacteria</taxon>
        <taxon>Pseudomonadati</taxon>
        <taxon>Pseudomonadota</taxon>
        <taxon>Alphaproteobacteria</taxon>
        <taxon>Rhodobacterales</taxon>
        <taxon>Paracoccaceae</taxon>
        <taxon>Paracoccus</taxon>
    </lineage>
</organism>
<dbReference type="Proteomes" id="UP001149822">
    <property type="component" value="Unassembled WGS sequence"/>
</dbReference>
<reference evidence="1" key="1">
    <citation type="submission" date="2022-12" db="EMBL/GenBank/DDBJ databases">
        <title>Paracoccus sp. EF6 isolated from a lake water.</title>
        <authorList>
            <person name="Liu H."/>
        </authorList>
    </citation>
    <scope>NUCLEOTIDE SEQUENCE</scope>
    <source>
        <strain evidence="1">EF6</strain>
    </source>
</reference>
<evidence type="ECO:0000313" key="1">
    <source>
        <dbReference type="EMBL" id="MCZ0964262.1"/>
    </source>
</evidence>
<name>A0ABT4JB10_9RHOB</name>
<protein>
    <submittedName>
        <fullName evidence="1">Uncharacterized protein</fullName>
    </submittedName>
</protein>
<comment type="caution">
    <text evidence="1">The sequence shown here is derived from an EMBL/GenBank/DDBJ whole genome shotgun (WGS) entry which is preliminary data.</text>
</comment>
<sequence>MARINHIDQSWAEQVILFRGAGMRLHRRPEIARFLAKEYETLQFKTNRTAASAGEINELRVVQAGLGNDPGQYVAARRLFERCGSSNVQTSQAGRGNPPKLERDDCQAEAEGWCCIWLLGFASCGVKRRNLRAL</sequence>
<accession>A0ABT4JB10</accession>